<name>A0A2I0KE06_PUNGR</name>
<dbReference type="EMBL" id="PGOL01000657">
    <property type="protein sequence ID" value="PKI66754.1"/>
    <property type="molecule type" value="Genomic_DNA"/>
</dbReference>
<dbReference type="AlphaFoldDB" id="A0A2I0KE06"/>
<protein>
    <submittedName>
        <fullName evidence="1">Uncharacterized protein</fullName>
    </submittedName>
</protein>
<accession>A0A2I0KE06</accession>
<comment type="caution">
    <text evidence="1">The sequence shown here is derived from an EMBL/GenBank/DDBJ whole genome shotgun (WGS) entry which is preliminary data.</text>
</comment>
<reference evidence="1 2" key="1">
    <citation type="submission" date="2017-11" db="EMBL/GenBank/DDBJ databases">
        <title>De-novo sequencing of pomegranate (Punica granatum L.) genome.</title>
        <authorList>
            <person name="Akparov Z."/>
            <person name="Amiraslanov A."/>
            <person name="Hajiyeva S."/>
            <person name="Abbasov M."/>
            <person name="Kaur K."/>
            <person name="Hamwieh A."/>
            <person name="Solovyev V."/>
            <person name="Salamov A."/>
            <person name="Braich B."/>
            <person name="Kosarev P."/>
            <person name="Mahmoud A."/>
            <person name="Hajiyev E."/>
            <person name="Babayeva S."/>
            <person name="Izzatullayeva V."/>
            <person name="Mammadov A."/>
            <person name="Mammadov A."/>
            <person name="Sharifova S."/>
            <person name="Ojaghi J."/>
            <person name="Eynullazada K."/>
            <person name="Bayramov B."/>
            <person name="Abdulazimova A."/>
            <person name="Shahmuradov I."/>
        </authorList>
    </citation>
    <scope>NUCLEOTIDE SEQUENCE [LARGE SCALE GENOMIC DNA]</scope>
    <source>
        <strain evidence="2">cv. AG2017</strain>
        <tissue evidence="1">Leaf</tissue>
    </source>
</reference>
<proteinExistence type="predicted"/>
<dbReference type="Proteomes" id="UP000233551">
    <property type="component" value="Unassembled WGS sequence"/>
</dbReference>
<keyword evidence="2" id="KW-1185">Reference proteome</keyword>
<evidence type="ECO:0000313" key="1">
    <source>
        <dbReference type="EMBL" id="PKI66754.1"/>
    </source>
</evidence>
<organism evidence="1 2">
    <name type="scientific">Punica granatum</name>
    <name type="common">Pomegranate</name>
    <dbReference type="NCBI Taxonomy" id="22663"/>
    <lineage>
        <taxon>Eukaryota</taxon>
        <taxon>Viridiplantae</taxon>
        <taxon>Streptophyta</taxon>
        <taxon>Embryophyta</taxon>
        <taxon>Tracheophyta</taxon>
        <taxon>Spermatophyta</taxon>
        <taxon>Magnoliopsida</taxon>
        <taxon>eudicotyledons</taxon>
        <taxon>Gunneridae</taxon>
        <taxon>Pentapetalae</taxon>
        <taxon>rosids</taxon>
        <taxon>malvids</taxon>
        <taxon>Myrtales</taxon>
        <taxon>Lythraceae</taxon>
        <taxon>Punica</taxon>
    </lineage>
</organism>
<gene>
    <name evidence="1" type="ORF">CRG98_012760</name>
</gene>
<evidence type="ECO:0000313" key="2">
    <source>
        <dbReference type="Proteomes" id="UP000233551"/>
    </source>
</evidence>
<sequence length="100" mass="10556">MLARRGRTHSVVLVDVLSCAKRRVRDHAMTLSCAGGSERAPSEIVVGRPVPHRSQQLIGEGVPVLVCGDSVGPSCIDGLCRGANKRPSKASLTKTKGRPT</sequence>